<dbReference type="AlphaFoldDB" id="A0A1L9T5P2"/>
<keyword evidence="3" id="KW-1185">Reference proteome</keyword>
<reference evidence="3" key="1">
    <citation type="journal article" date="2017" name="Genome Biol.">
        <title>Comparative genomics reveals high biological diversity and specific adaptations in the industrially and medically important fungal genus Aspergillus.</title>
        <authorList>
            <person name="de Vries R.P."/>
            <person name="Riley R."/>
            <person name="Wiebenga A."/>
            <person name="Aguilar-Osorio G."/>
            <person name="Amillis S."/>
            <person name="Uchima C.A."/>
            <person name="Anderluh G."/>
            <person name="Asadollahi M."/>
            <person name="Askin M."/>
            <person name="Barry K."/>
            <person name="Battaglia E."/>
            <person name="Bayram O."/>
            <person name="Benocci T."/>
            <person name="Braus-Stromeyer S.A."/>
            <person name="Caldana C."/>
            <person name="Canovas D."/>
            <person name="Cerqueira G.C."/>
            <person name="Chen F."/>
            <person name="Chen W."/>
            <person name="Choi C."/>
            <person name="Clum A."/>
            <person name="Dos Santos R.A."/>
            <person name="Damasio A.R."/>
            <person name="Diallinas G."/>
            <person name="Emri T."/>
            <person name="Fekete E."/>
            <person name="Flipphi M."/>
            <person name="Freyberg S."/>
            <person name="Gallo A."/>
            <person name="Gournas C."/>
            <person name="Habgood R."/>
            <person name="Hainaut M."/>
            <person name="Harispe M.L."/>
            <person name="Henrissat B."/>
            <person name="Hilden K.S."/>
            <person name="Hope R."/>
            <person name="Hossain A."/>
            <person name="Karabika E."/>
            <person name="Karaffa L."/>
            <person name="Karanyi Z."/>
            <person name="Krasevec N."/>
            <person name="Kuo A."/>
            <person name="Kusch H."/>
            <person name="LaButti K."/>
            <person name="Lagendijk E.L."/>
            <person name="Lapidus A."/>
            <person name="Levasseur A."/>
            <person name="Lindquist E."/>
            <person name="Lipzen A."/>
            <person name="Logrieco A.F."/>
            <person name="MacCabe A."/>
            <person name="Maekelae M.R."/>
            <person name="Malavazi I."/>
            <person name="Melin P."/>
            <person name="Meyer V."/>
            <person name="Mielnichuk N."/>
            <person name="Miskei M."/>
            <person name="Molnar A.P."/>
            <person name="Mule G."/>
            <person name="Ngan C.Y."/>
            <person name="Orejas M."/>
            <person name="Orosz E."/>
            <person name="Ouedraogo J.P."/>
            <person name="Overkamp K.M."/>
            <person name="Park H.-S."/>
            <person name="Perrone G."/>
            <person name="Piumi F."/>
            <person name="Punt P.J."/>
            <person name="Ram A.F."/>
            <person name="Ramon A."/>
            <person name="Rauscher S."/>
            <person name="Record E."/>
            <person name="Riano-Pachon D.M."/>
            <person name="Robert V."/>
            <person name="Roehrig J."/>
            <person name="Ruller R."/>
            <person name="Salamov A."/>
            <person name="Salih N.S."/>
            <person name="Samson R.A."/>
            <person name="Sandor E."/>
            <person name="Sanguinetti M."/>
            <person name="Schuetze T."/>
            <person name="Sepcic K."/>
            <person name="Shelest E."/>
            <person name="Sherlock G."/>
            <person name="Sophianopoulou V."/>
            <person name="Squina F.M."/>
            <person name="Sun H."/>
            <person name="Susca A."/>
            <person name="Todd R.B."/>
            <person name="Tsang A."/>
            <person name="Unkles S.E."/>
            <person name="van de Wiele N."/>
            <person name="van Rossen-Uffink D."/>
            <person name="Oliveira J.V."/>
            <person name="Vesth T.C."/>
            <person name="Visser J."/>
            <person name="Yu J.-H."/>
            <person name="Zhou M."/>
            <person name="Andersen M.R."/>
            <person name="Archer D.B."/>
            <person name="Baker S.E."/>
            <person name="Benoit I."/>
            <person name="Brakhage A.A."/>
            <person name="Braus G.H."/>
            <person name="Fischer R."/>
            <person name="Frisvad J.C."/>
            <person name="Goldman G.H."/>
            <person name="Houbraken J."/>
            <person name="Oakley B."/>
            <person name="Pocsi I."/>
            <person name="Scazzocchio C."/>
            <person name="Seiboth B."/>
            <person name="vanKuyk P.A."/>
            <person name="Wortman J."/>
            <person name="Dyer P.S."/>
            <person name="Grigoriev I.V."/>
        </authorList>
    </citation>
    <scope>NUCLEOTIDE SEQUENCE [LARGE SCALE GENOMIC DNA]</scope>
    <source>
        <strain evidence="3">CBS 593.65</strain>
    </source>
</reference>
<sequence length="489" mass="56004">MAFSEHHLTSPTPARPDGWPRITESSPVCDLSPGILDYERCAALHNELLARAVKGRGREMPSRPLTWWEARAPSDEIANTLHPSLIEFLKRAWDEDVLPRHPFSTLFLYIGALKYPDALRDRVSMYEDEDEDEDGRFIKLYESSHFRLHDDEGILFDQTTLKASFIEDYNDSPIITSHKWGWMPLEAILDSYLQMIDEEKVQIISEDQVKLVKSNSSCHVVDQWIIHHYTETDLERATTAFKRLVEVIGSRIPQKTNSTLIQLPWHDPATLSNQDILPPSSFAYKFLKAISNCKVQFRYIAPGVRFPTVPEFRDQQPITDFITSPYNHHGQYPGDCPLRIFQVDNAEQQPVAYDQGFGLRNITAGFYIRPVMQGWPHFWTNGCRLLLPFSIGGSGWARQSNGEPFGVTDYLNKEPKFCGSHGDLYQSGITNGITNGHLVQIDKVLNNWAERVEMGDWGVDEHGVAGGIDKFREADTEAHWQKYWIPPSW</sequence>
<protein>
    <submittedName>
        <fullName evidence="2">Uncharacterized protein</fullName>
    </submittedName>
</protein>
<accession>A0A1L9T5P2</accession>
<dbReference type="GeneID" id="63758934"/>
<dbReference type="EMBL" id="KV878594">
    <property type="protein sequence ID" value="OJJ54727.1"/>
    <property type="molecule type" value="Genomic_DNA"/>
</dbReference>
<evidence type="ECO:0000313" key="3">
    <source>
        <dbReference type="Proteomes" id="UP000184356"/>
    </source>
</evidence>
<dbReference type="Proteomes" id="UP000184356">
    <property type="component" value="Unassembled WGS sequence"/>
</dbReference>
<dbReference type="VEuPathDB" id="FungiDB:ASPSYDRAFT_159887"/>
<name>A0A1L9T5P2_9EURO</name>
<dbReference type="OrthoDB" id="3029470at2759"/>
<evidence type="ECO:0000313" key="2">
    <source>
        <dbReference type="EMBL" id="OJJ54727.1"/>
    </source>
</evidence>
<dbReference type="RefSeq" id="XP_040698533.1">
    <property type="nucleotide sequence ID" value="XM_040842861.1"/>
</dbReference>
<feature type="region of interest" description="Disordered" evidence="1">
    <location>
        <begin position="1"/>
        <end position="21"/>
    </location>
</feature>
<evidence type="ECO:0000256" key="1">
    <source>
        <dbReference type="SAM" id="MobiDB-lite"/>
    </source>
</evidence>
<proteinExistence type="predicted"/>
<dbReference type="STRING" id="1036612.A0A1L9T5P2"/>
<organism evidence="2 3">
    <name type="scientific">Aspergillus sydowii CBS 593.65</name>
    <dbReference type="NCBI Taxonomy" id="1036612"/>
    <lineage>
        <taxon>Eukaryota</taxon>
        <taxon>Fungi</taxon>
        <taxon>Dikarya</taxon>
        <taxon>Ascomycota</taxon>
        <taxon>Pezizomycotina</taxon>
        <taxon>Eurotiomycetes</taxon>
        <taxon>Eurotiomycetidae</taxon>
        <taxon>Eurotiales</taxon>
        <taxon>Aspergillaceae</taxon>
        <taxon>Aspergillus</taxon>
        <taxon>Aspergillus subgen. Nidulantes</taxon>
    </lineage>
</organism>
<gene>
    <name evidence="2" type="ORF">ASPSYDRAFT_159887</name>
</gene>